<dbReference type="SUPFAM" id="SSF53474">
    <property type="entry name" value="alpha/beta-Hydrolases"/>
    <property type="match status" value="1"/>
</dbReference>
<dbReference type="RefSeq" id="WP_154371712.1">
    <property type="nucleotide sequence ID" value="NZ_WKJJ01000003.1"/>
</dbReference>
<gene>
    <name evidence="5" type="ORF">GJ700_05795</name>
</gene>
<dbReference type="InterPro" id="IPR014756">
    <property type="entry name" value="Ig_E-set"/>
</dbReference>
<dbReference type="Pfam" id="PF00756">
    <property type="entry name" value="Esterase"/>
    <property type="match status" value="1"/>
</dbReference>
<dbReference type="InterPro" id="IPR013780">
    <property type="entry name" value="Glyco_hydro_b"/>
</dbReference>
<name>A0A7X2IJZ4_9BURK</name>
<protein>
    <submittedName>
        <fullName evidence="5">Alpha-amylase</fullName>
    </submittedName>
</protein>
<evidence type="ECO:0000256" key="1">
    <source>
        <dbReference type="ARBA" id="ARBA00022801"/>
    </source>
</evidence>
<dbReference type="PANTHER" id="PTHR10357">
    <property type="entry name" value="ALPHA-AMYLASE FAMILY MEMBER"/>
    <property type="match status" value="1"/>
</dbReference>
<evidence type="ECO:0000313" key="5">
    <source>
        <dbReference type="EMBL" id="MRV71231.1"/>
    </source>
</evidence>
<dbReference type="EMBL" id="WKJJ01000003">
    <property type="protein sequence ID" value="MRV71231.1"/>
    <property type="molecule type" value="Genomic_DNA"/>
</dbReference>
<dbReference type="Pfam" id="PF10438">
    <property type="entry name" value="Cyc-maltodext_C"/>
    <property type="match status" value="1"/>
</dbReference>
<dbReference type="Gene3D" id="3.40.50.1820">
    <property type="entry name" value="alpha/beta hydrolase"/>
    <property type="match status" value="1"/>
</dbReference>
<evidence type="ECO:0000313" key="6">
    <source>
        <dbReference type="Proteomes" id="UP000446768"/>
    </source>
</evidence>
<dbReference type="InterPro" id="IPR017853">
    <property type="entry name" value="GH"/>
</dbReference>
<dbReference type="GO" id="GO:0005975">
    <property type="term" value="P:carbohydrate metabolic process"/>
    <property type="evidence" value="ECO:0007669"/>
    <property type="project" value="InterPro"/>
</dbReference>
<dbReference type="Gene3D" id="2.60.40.10">
    <property type="entry name" value="Immunoglobulins"/>
    <property type="match status" value="1"/>
</dbReference>
<keyword evidence="3" id="KW-0732">Signal</keyword>
<keyword evidence="1" id="KW-0378">Hydrolase</keyword>
<dbReference type="SUPFAM" id="SSF51445">
    <property type="entry name" value="(Trans)glycosidases"/>
    <property type="match status" value="1"/>
</dbReference>
<dbReference type="InterPro" id="IPR029058">
    <property type="entry name" value="AB_hydrolase_fold"/>
</dbReference>
<dbReference type="SUPFAM" id="SSF51011">
    <property type="entry name" value="Glycosyl hydrolase domain"/>
    <property type="match status" value="1"/>
</dbReference>
<dbReference type="AlphaFoldDB" id="A0A7X2IJZ4"/>
<evidence type="ECO:0000259" key="4">
    <source>
        <dbReference type="SMART" id="SM00642"/>
    </source>
</evidence>
<dbReference type="InterPro" id="IPR006047">
    <property type="entry name" value="GH13_cat_dom"/>
</dbReference>
<proteinExistence type="predicted"/>
<dbReference type="PANTHER" id="PTHR10357:SF210">
    <property type="entry name" value="MALTODEXTRIN GLUCOSIDASE"/>
    <property type="match status" value="1"/>
</dbReference>
<evidence type="ECO:0000256" key="2">
    <source>
        <dbReference type="ARBA" id="ARBA00023295"/>
    </source>
</evidence>
<dbReference type="Gene3D" id="3.20.20.80">
    <property type="entry name" value="Glycosidases"/>
    <property type="match status" value="1"/>
</dbReference>
<dbReference type="InterPro" id="IPR019492">
    <property type="entry name" value="Cyclo-malto-dextrinase_C"/>
</dbReference>
<reference evidence="5 6" key="1">
    <citation type="submission" date="2019-11" db="EMBL/GenBank/DDBJ databases">
        <title>Novel species isolated from a subtropical stream in China.</title>
        <authorList>
            <person name="Lu H."/>
        </authorList>
    </citation>
    <scope>NUCLEOTIDE SEQUENCE [LARGE SCALE GENOMIC DNA]</scope>
    <source>
        <strain evidence="5 6">FT92W</strain>
    </source>
</reference>
<keyword evidence="2" id="KW-0326">Glycosidase</keyword>
<feature type="domain" description="Glycosyl hydrolase family 13 catalytic" evidence="4">
    <location>
        <begin position="130"/>
        <end position="526"/>
    </location>
</feature>
<dbReference type="InterPro" id="IPR000801">
    <property type="entry name" value="Esterase-like"/>
</dbReference>
<feature type="chain" id="PRO_5031551949" evidence="3">
    <location>
        <begin position="20"/>
        <end position="869"/>
    </location>
</feature>
<dbReference type="SUPFAM" id="SSF81296">
    <property type="entry name" value="E set domains"/>
    <property type="match status" value="1"/>
</dbReference>
<dbReference type="InterPro" id="IPR015171">
    <property type="entry name" value="Cyc-maltodext_N"/>
</dbReference>
<organism evidence="5 6">
    <name type="scientific">Pseudoduganella rivuli</name>
    <dbReference type="NCBI Taxonomy" id="2666085"/>
    <lineage>
        <taxon>Bacteria</taxon>
        <taxon>Pseudomonadati</taxon>
        <taxon>Pseudomonadota</taxon>
        <taxon>Betaproteobacteria</taxon>
        <taxon>Burkholderiales</taxon>
        <taxon>Oxalobacteraceae</taxon>
        <taxon>Telluria group</taxon>
        <taxon>Pseudoduganella</taxon>
    </lineage>
</organism>
<dbReference type="Pfam" id="PF00128">
    <property type="entry name" value="Alpha-amylase"/>
    <property type="match status" value="1"/>
</dbReference>
<dbReference type="GO" id="GO:0016798">
    <property type="term" value="F:hydrolase activity, acting on glycosyl bonds"/>
    <property type="evidence" value="ECO:0007669"/>
    <property type="project" value="UniProtKB-KW"/>
</dbReference>
<dbReference type="InterPro" id="IPR013783">
    <property type="entry name" value="Ig-like_fold"/>
</dbReference>
<evidence type="ECO:0000256" key="3">
    <source>
        <dbReference type="SAM" id="SignalP"/>
    </source>
</evidence>
<sequence>MKRTVLAMVAAAACLGAQARDYRIEHLEPAFWWTGMQHKTLQLLVHGKDIADLEPSLNYPDVTIQGVKRVANRNYLFIDLAIDGAALPGKFDIAFAAAGKGSVIYHYELQARTPGSAQRKGFSSADAIYQVMPDRFANGNPGNDTVAGMPDKLDRKNGSGRHGGDLQGMTNALGYIADMGYTMVWPTPLVENNMPAYSYHGYSATDLYKIDARYGTNEDFRAFAAKAREKGIGVIQDVVLNHIGMQHWWMRDLPTPDWITHSGKYAPTQHHRVAVQDPYASQADRKDFTEGWFSPNMPDMNQANPELATYLIQNAIWWIEYAGLAGLRVDTYGYSNTAFLSDWSRRIMAEYPNLNLVGEEWSTQIPVVAHWLKNKQNFNGYVSNMPSMMDFPLNDTLRRVLAGDEGYSLKSLHETVSQDYLYPDAANMTLFEGNHDMARTFSVVKHDDALFRIAMAYVLTMPRIPQLYYGTEIQMTSTTRGRDDPSYRQDFPGGWAGDKVNAFTGQGLTKQQLAAQAYLKKLLNWRKGQSVIHNGKLMHFGPENDTYVYFRYDGTHKIMVAINLNNKAMPLKTARFREMLVGVAEGRDVISGQRYGLKEEVALPARSALVLELDPPRIAAGTVRIIDDVESPQLGNRRKLRVYLPPSYATRPDMRYPVLYMHDGQNLFDAKTAAYGVEWGIDETVDRLIAEGKMAETIVVGIDNSPERMAEYTPCCDPQHGGGKIEQYEQFIVDTVKPYIDRTLRTRTGPQDTAIMGSSLGGIASIHIAAHRPDVFSKAGGVSSSFWWAQGAVVGQAPAPGNVQFYIDAGTNNDGVEGTRAMRDVMLSKGFMLGRNLYYHEAQGGAHNEKSWAERVHLPLQWFFPAVAP</sequence>
<dbReference type="Pfam" id="PF09087">
    <property type="entry name" value="Cyc-maltodext_N"/>
    <property type="match status" value="1"/>
</dbReference>
<comment type="caution">
    <text evidence="5">The sequence shown here is derived from an EMBL/GenBank/DDBJ whole genome shotgun (WGS) entry which is preliminary data.</text>
</comment>
<accession>A0A7X2IJZ4</accession>
<dbReference type="SMART" id="SM00642">
    <property type="entry name" value="Aamy"/>
    <property type="match status" value="1"/>
</dbReference>
<keyword evidence="6" id="KW-1185">Reference proteome</keyword>
<dbReference type="CDD" id="cd11340">
    <property type="entry name" value="AmyAc_bac_CMD_like_3"/>
    <property type="match status" value="1"/>
</dbReference>
<dbReference type="Proteomes" id="UP000446768">
    <property type="component" value="Unassembled WGS sequence"/>
</dbReference>
<feature type="signal peptide" evidence="3">
    <location>
        <begin position="1"/>
        <end position="19"/>
    </location>
</feature>
<dbReference type="Gene3D" id="2.60.40.1180">
    <property type="entry name" value="Golgi alpha-mannosidase II"/>
    <property type="match status" value="1"/>
</dbReference>